<keyword evidence="10" id="KW-1185">Reference proteome</keyword>
<sequence length="328" mass="37003">MDQGSLVNPSPQRYPVQIHQRVILVLAILSAVKRTIHQTALTTLMERRSRMFRQATWGQWCIMVLLSIGAAIMLIPFLWMVSTSLDGQAMTQVPFPPRLIPKEPTWKSYVIPFANVPLARYFFNSFLIALCEVSVSVLSALMAGYAFSLLRFRGARGLFLLALGTLMIPPEVAMIPSFLLLNEWGMTNSLWAFILPSLAAVIGTFLVKQYMDTLPPELRDAAKMDGASEWAIFWRIYVPLSGPVIATLVILQFLWSWNDVLWPLLMLSRPDWYTVQIGVAMFVHDSGQRIFPAIHMAVAVLSLLPVLILYLLLQRHVVQSIAYSGIKQ</sequence>
<dbReference type="SUPFAM" id="SSF161098">
    <property type="entry name" value="MetI-like"/>
    <property type="match status" value="1"/>
</dbReference>
<keyword evidence="3" id="KW-1003">Cell membrane</keyword>
<gene>
    <name evidence="9" type="ORF">NWF35_15005</name>
</gene>
<comment type="subcellular location">
    <subcellularLocation>
        <location evidence="1 7">Cell membrane</location>
        <topology evidence="1 7">Multi-pass membrane protein</topology>
    </subcellularLocation>
</comment>
<evidence type="ECO:0000256" key="3">
    <source>
        <dbReference type="ARBA" id="ARBA00022475"/>
    </source>
</evidence>
<feature type="transmembrane region" description="Helical" evidence="7">
    <location>
        <begin position="290"/>
        <end position="313"/>
    </location>
</feature>
<dbReference type="Proteomes" id="UP001174196">
    <property type="component" value="Unassembled WGS sequence"/>
</dbReference>
<evidence type="ECO:0000256" key="7">
    <source>
        <dbReference type="RuleBase" id="RU363032"/>
    </source>
</evidence>
<feature type="transmembrane region" description="Helical" evidence="7">
    <location>
        <begin position="158"/>
        <end position="179"/>
    </location>
</feature>
<dbReference type="Pfam" id="PF00528">
    <property type="entry name" value="BPD_transp_1"/>
    <property type="match status" value="1"/>
</dbReference>
<evidence type="ECO:0000256" key="6">
    <source>
        <dbReference type="ARBA" id="ARBA00023136"/>
    </source>
</evidence>
<evidence type="ECO:0000259" key="8">
    <source>
        <dbReference type="PROSITE" id="PS50928"/>
    </source>
</evidence>
<evidence type="ECO:0000256" key="4">
    <source>
        <dbReference type="ARBA" id="ARBA00022692"/>
    </source>
</evidence>
<organism evidence="9 10">
    <name type="scientific">Polycladomyces subterraneus</name>
    <dbReference type="NCBI Taxonomy" id="1016997"/>
    <lineage>
        <taxon>Bacteria</taxon>
        <taxon>Bacillati</taxon>
        <taxon>Bacillota</taxon>
        <taxon>Bacilli</taxon>
        <taxon>Bacillales</taxon>
        <taxon>Thermoactinomycetaceae</taxon>
        <taxon>Polycladomyces</taxon>
    </lineage>
</organism>
<dbReference type="RefSeq" id="WP_301240190.1">
    <property type="nucleotide sequence ID" value="NZ_JANRHH010000052.1"/>
</dbReference>
<evidence type="ECO:0000256" key="2">
    <source>
        <dbReference type="ARBA" id="ARBA00022448"/>
    </source>
</evidence>
<keyword evidence="4 7" id="KW-0812">Transmembrane</keyword>
<dbReference type="InterPro" id="IPR000515">
    <property type="entry name" value="MetI-like"/>
</dbReference>
<feature type="domain" description="ABC transmembrane type-1" evidence="8">
    <location>
        <begin position="122"/>
        <end position="313"/>
    </location>
</feature>
<comment type="similarity">
    <text evidence="7">Belongs to the binding-protein-dependent transport system permease family.</text>
</comment>
<protein>
    <submittedName>
        <fullName evidence="9">Carbohydrate ABC transporter permease</fullName>
    </submittedName>
</protein>
<accession>A0ABT8IQY3</accession>
<comment type="caution">
    <text evidence="9">The sequence shown here is derived from an EMBL/GenBank/DDBJ whole genome shotgun (WGS) entry which is preliminary data.</text>
</comment>
<name>A0ABT8IQY3_9BACL</name>
<feature type="transmembrane region" description="Helical" evidence="7">
    <location>
        <begin position="191"/>
        <end position="211"/>
    </location>
</feature>
<evidence type="ECO:0000256" key="1">
    <source>
        <dbReference type="ARBA" id="ARBA00004651"/>
    </source>
</evidence>
<dbReference type="InterPro" id="IPR035906">
    <property type="entry name" value="MetI-like_sf"/>
</dbReference>
<feature type="transmembrane region" description="Helical" evidence="7">
    <location>
        <begin position="232"/>
        <end position="255"/>
    </location>
</feature>
<reference evidence="9" key="1">
    <citation type="submission" date="2022-08" db="EMBL/GenBank/DDBJ databases">
        <title>Polycladomyces zharkentsis sp. nov., a novel thermophilic CMC and starch-degrading bacterium isolated from a geothermal spring in Kazakhstan.</title>
        <authorList>
            <person name="Mashzhan A."/>
            <person name="Kistaubaeva A."/>
            <person name="Javier-Lopez R."/>
            <person name="Birkeland N.-K."/>
        </authorList>
    </citation>
    <scope>NUCLEOTIDE SEQUENCE</scope>
    <source>
        <strain evidence="9">KSR 13</strain>
    </source>
</reference>
<dbReference type="EMBL" id="JANRHH010000052">
    <property type="protein sequence ID" value="MDN4595177.1"/>
    <property type="molecule type" value="Genomic_DNA"/>
</dbReference>
<dbReference type="PANTHER" id="PTHR43744">
    <property type="entry name" value="ABC TRANSPORTER PERMEASE PROTEIN MG189-RELATED-RELATED"/>
    <property type="match status" value="1"/>
</dbReference>
<dbReference type="Gene3D" id="1.10.3720.10">
    <property type="entry name" value="MetI-like"/>
    <property type="match status" value="1"/>
</dbReference>
<dbReference type="PANTHER" id="PTHR43744:SF12">
    <property type="entry name" value="ABC TRANSPORTER PERMEASE PROTEIN MG189-RELATED"/>
    <property type="match status" value="1"/>
</dbReference>
<feature type="transmembrane region" description="Helical" evidence="7">
    <location>
        <begin position="57"/>
        <end position="81"/>
    </location>
</feature>
<feature type="transmembrane region" description="Helical" evidence="7">
    <location>
        <begin position="121"/>
        <end position="146"/>
    </location>
</feature>
<keyword evidence="6 7" id="KW-0472">Membrane</keyword>
<dbReference type="CDD" id="cd06261">
    <property type="entry name" value="TM_PBP2"/>
    <property type="match status" value="1"/>
</dbReference>
<keyword evidence="5 7" id="KW-1133">Transmembrane helix</keyword>
<dbReference type="PROSITE" id="PS50928">
    <property type="entry name" value="ABC_TM1"/>
    <property type="match status" value="1"/>
</dbReference>
<evidence type="ECO:0000313" key="10">
    <source>
        <dbReference type="Proteomes" id="UP001174196"/>
    </source>
</evidence>
<evidence type="ECO:0000313" key="9">
    <source>
        <dbReference type="EMBL" id="MDN4595177.1"/>
    </source>
</evidence>
<evidence type="ECO:0000256" key="5">
    <source>
        <dbReference type="ARBA" id="ARBA00022989"/>
    </source>
</evidence>
<proteinExistence type="inferred from homology"/>
<keyword evidence="2 7" id="KW-0813">Transport</keyword>